<protein>
    <recommendedName>
        <fullName evidence="4">F5/8 type C domain-containing protein</fullName>
    </recommendedName>
</protein>
<accession>A0A553PGP1</accession>
<dbReference type="Proteomes" id="UP000318571">
    <property type="component" value="Chromosome 5"/>
</dbReference>
<reference evidence="2 3" key="1">
    <citation type="journal article" date="2018" name="Nat. Ecol. Evol.">
        <title>Genomic signatures of mitonuclear coevolution across populations of Tigriopus californicus.</title>
        <authorList>
            <person name="Barreto F.S."/>
            <person name="Watson E.T."/>
            <person name="Lima T.G."/>
            <person name="Willett C.S."/>
            <person name="Edmands S."/>
            <person name="Li W."/>
            <person name="Burton R.S."/>
        </authorList>
    </citation>
    <scope>NUCLEOTIDE SEQUENCE [LARGE SCALE GENOMIC DNA]</scope>
    <source>
        <strain evidence="2 3">San Diego</strain>
    </source>
</reference>
<dbReference type="EMBL" id="VCGU01000004">
    <property type="protein sequence ID" value="TRY76851.1"/>
    <property type="molecule type" value="Genomic_DNA"/>
</dbReference>
<sequence>MAEHGLFVLALLGTFVPCKALKNVVIEGTTMRPNFIRKKVSLDPLPIRIPLELRIGSKCCSHYQTVSWSRVLEFYDPFSECVADWIPCPYQDRKCIANIEPAYCPPSHPQAVEQGCCATSQGSSSLECLGSLNEKSPMSCCQPEDFIFIKDCYEKRRPCLSSKASPYPQPIILYEETRGTHFAERALQYSTCDIFLGIRKRWDGGTTSKPHFIFDFTELRHFRKVILRNGHGERFHDRGTRTFVLSVSNTSEPFLWVDILSDTLPKVEYGTTCEAPLVNFTLPGDGISTRYGRFMVTSDYRYGASLNYLGFE</sequence>
<keyword evidence="3" id="KW-1185">Reference proteome</keyword>
<organism evidence="2 3">
    <name type="scientific">Tigriopus californicus</name>
    <name type="common">Marine copepod</name>
    <dbReference type="NCBI Taxonomy" id="6832"/>
    <lineage>
        <taxon>Eukaryota</taxon>
        <taxon>Metazoa</taxon>
        <taxon>Ecdysozoa</taxon>
        <taxon>Arthropoda</taxon>
        <taxon>Crustacea</taxon>
        <taxon>Multicrustacea</taxon>
        <taxon>Hexanauplia</taxon>
        <taxon>Copepoda</taxon>
        <taxon>Harpacticoida</taxon>
        <taxon>Harpacticidae</taxon>
        <taxon>Tigriopus</taxon>
    </lineage>
</organism>
<gene>
    <name evidence="2" type="ORF">TCAL_13967</name>
</gene>
<evidence type="ECO:0000313" key="3">
    <source>
        <dbReference type="Proteomes" id="UP000318571"/>
    </source>
</evidence>
<name>A0A553PGP1_TIGCA</name>
<evidence type="ECO:0008006" key="4">
    <source>
        <dbReference type="Google" id="ProtNLM"/>
    </source>
</evidence>
<comment type="caution">
    <text evidence="2">The sequence shown here is derived from an EMBL/GenBank/DDBJ whole genome shotgun (WGS) entry which is preliminary data.</text>
</comment>
<dbReference type="AlphaFoldDB" id="A0A553PGP1"/>
<evidence type="ECO:0000313" key="2">
    <source>
        <dbReference type="EMBL" id="TRY76851.1"/>
    </source>
</evidence>
<evidence type="ECO:0000256" key="1">
    <source>
        <dbReference type="SAM" id="SignalP"/>
    </source>
</evidence>
<keyword evidence="1" id="KW-0732">Signal</keyword>
<feature type="chain" id="PRO_5022068908" description="F5/8 type C domain-containing protein" evidence="1">
    <location>
        <begin position="21"/>
        <end position="312"/>
    </location>
</feature>
<proteinExistence type="predicted"/>
<feature type="signal peptide" evidence="1">
    <location>
        <begin position="1"/>
        <end position="20"/>
    </location>
</feature>